<feature type="domain" description="Blue (type 1) copper" evidence="4">
    <location>
        <begin position="46"/>
        <end position="176"/>
    </location>
</feature>
<feature type="signal peptide" evidence="3">
    <location>
        <begin position="1"/>
        <end position="26"/>
    </location>
</feature>
<reference evidence="5 6" key="1">
    <citation type="journal article" date="2019" name="Microbiol. Resour. Announc.">
        <title>Complete Genome Sequence of Halomonas sulfidaeris Strain Esulfide1 Isolated from a Metal Sulfide Rock at a Depth of 2,200 Meters, Obtained Using Nanopore Sequencing.</title>
        <authorList>
            <person name="Saito M."/>
            <person name="Nishigata A."/>
            <person name="Galipon J."/>
            <person name="Arakawa K."/>
        </authorList>
    </citation>
    <scope>NUCLEOTIDE SEQUENCE [LARGE SCALE GENOMIC DNA]</scope>
    <source>
        <strain evidence="5 6">ATCC BAA-803</strain>
        <plasmid evidence="6">pbaa-803-a dna</plasmid>
    </source>
</reference>
<dbReference type="GO" id="GO:0005507">
    <property type="term" value="F:copper ion binding"/>
    <property type="evidence" value="ECO:0007669"/>
    <property type="project" value="InterPro"/>
</dbReference>
<evidence type="ECO:0000256" key="3">
    <source>
        <dbReference type="SAM" id="SignalP"/>
    </source>
</evidence>
<keyword evidence="1" id="KW-0479">Metal-binding</keyword>
<dbReference type="AlphaFoldDB" id="A0A455UMJ9"/>
<dbReference type="InterPro" id="IPR000923">
    <property type="entry name" value="BlueCu_1"/>
</dbReference>
<dbReference type="Proteomes" id="UP000320231">
    <property type="component" value="Plasmid pBAA-803-A"/>
</dbReference>
<dbReference type="InterPro" id="IPR008972">
    <property type="entry name" value="Cupredoxin"/>
</dbReference>
<dbReference type="SUPFAM" id="SSF49503">
    <property type="entry name" value="Cupredoxins"/>
    <property type="match status" value="1"/>
</dbReference>
<gene>
    <name evidence="5" type="ORF">HSBAA_PA_1020</name>
</gene>
<geneLocation type="plasmid" evidence="6">
    <name>pbaa-803-a dna</name>
</geneLocation>
<proteinExistence type="predicted"/>
<evidence type="ECO:0000256" key="1">
    <source>
        <dbReference type="ARBA" id="ARBA00022723"/>
    </source>
</evidence>
<feature type="chain" id="PRO_5019771290" description="Blue (type 1) copper domain-containing protein" evidence="3">
    <location>
        <begin position="27"/>
        <end position="180"/>
    </location>
</feature>
<dbReference type="InterPro" id="IPR050845">
    <property type="entry name" value="Cu-binding_ET"/>
</dbReference>
<accession>A0A455UMJ9</accession>
<evidence type="ECO:0000313" key="5">
    <source>
        <dbReference type="EMBL" id="BBI65499.1"/>
    </source>
</evidence>
<dbReference type="KEGG" id="hsr:HSBAA_PA_1020"/>
<dbReference type="EMBL" id="AP019515">
    <property type="protein sequence ID" value="BBI65499.1"/>
    <property type="molecule type" value="Genomic_DNA"/>
</dbReference>
<sequence>MTMRNISLTTSMFALSLSLITSAAWAAPGQGSGDNGLTEADVDRTISLEAGDMWFDPEALEMAAGEVVKFEITNTGNLEHEFVIGSKEAQEEHRQMMLNMANGGGHDMSNMAHGEGHDMSNMSNGDGHDMANMSMEGVTIAPGETGSLLWRVPDNVNALEYACNIPGHYESGMYGNFSLI</sequence>
<evidence type="ECO:0000313" key="6">
    <source>
        <dbReference type="Proteomes" id="UP000320231"/>
    </source>
</evidence>
<dbReference type="Gene3D" id="2.60.40.420">
    <property type="entry name" value="Cupredoxins - blue copper proteins"/>
    <property type="match status" value="1"/>
</dbReference>
<keyword evidence="5" id="KW-0614">Plasmid</keyword>
<evidence type="ECO:0000256" key="2">
    <source>
        <dbReference type="ARBA" id="ARBA00023008"/>
    </source>
</evidence>
<protein>
    <recommendedName>
        <fullName evidence="4">Blue (type 1) copper domain-containing protein</fullName>
    </recommendedName>
</protein>
<dbReference type="Pfam" id="PF00127">
    <property type="entry name" value="Copper-bind"/>
    <property type="match status" value="1"/>
</dbReference>
<dbReference type="PANTHER" id="PTHR38439">
    <property type="entry name" value="AURACYANIN-B"/>
    <property type="match status" value="1"/>
</dbReference>
<dbReference type="PANTHER" id="PTHR38439:SF3">
    <property type="entry name" value="COPPER-RESISTANT CUPROPROTEIN COPI"/>
    <property type="match status" value="1"/>
</dbReference>
<evidence type="ECO:0000259" key="4">
    <source>
        <dbReference type="Pfam" id="PF00127"/>
    </source>
</evidence>
<name>A0A455UMJ9_9GAMM</name>
<dbReference type="GO" id="GO:0009055">
    <property type="term" value="F:electron transfer activity"/>
    <property type="evidence" value="ECO:0007669"/>
    <property type="project" value="InterPro"/>
</dbReference>
<keyword evidence="2" id="KW-0186">Copper</keyword>
<organism evidence="5 6">
    <name type="scientific">Vreelandella sulfidaeris</name>
    <dbReference type="NCBI Taxonomy" id="115553"/>
    <lineage>
        <taxon>Bacteria</taxon>
        <taxon>Pseudomonadati</taxon>
        <taxon>Pseudomonadota</taxon>
        <taxon>Gammaproteobacteria</taxon>
        <taxon>Oceanospirillales</taxon>
        <taxon>Halomonadaceae</taxon>
        <taxon>Vreelandella</taxon>
    </lineage>
</organism>
<keyword evidence="3" id="KW-0732">Signal</keyword>